<comment type="caution">
    <text evidence="2">The sequence shown here is derived from an EMBL/GenBank/DDBJ whole genome shotgun (WGS) entry which is preliminary data.</text>
</comment>
<reference evidence="2 3" key="1">
    <citation type="submission" date="2018-11" db="EMBL/GenBank/DDBJ databases">
        <title>Genome assembly of Steccherinum ochraceum LE-BIN_3174, the white-rot fungus of the Steccherinaceae family (The Residual Polyporoid clade, Polyporales, Basidiomycota).</title>
        <authorList>
            <person name="Fedorova T.V."/>
            <person name="Glazunova O.A."/>
            <person name="Landesman E.O."/>
            <person name="Moiseenko K.V."/>
            <person name="Psurtseva N.V."/>
            <person name="Savinova O.S."/>
            <person name="Shakhova N.V."/>
            <person name="Tyazhelova T.V."/>
            <person name="Vasina D.V."/>
        </authorList>
    </citation>
    <scope>NUCLEOTIDE SEQUENCE [LARGE SCALE GENOMIC DNA]</scope>
    <source>
        <strain evidence="2 3">LE-BIN_3174</strain>
    </source>
</reference>
<evidence type="ECO:0000313" key="3">
    <source>
        <dbReference type="Proteomes" id="UP000292702"/>
    </source>
</evidence>
<dbReference type="EMBL" id="RWJN01000118">
    <property type="protein sequence ID" value="TCD66890.1"/>
    <property type="molecule type" value="Genomic_DNA"/>
</dbReference>
<keyword evidence="3" id="KW-1185">Reference proteome</keyword>
<organism evidence="2 3">
    <name type="scientific">Steccherinum ochraceum</name>
    <dbReference type="NCBI Taxonomy" id="92696"/>
    <lineage>
        <taxon>Eukaryota</taxon>
        <taxon>Fungi</taxon>
        <taxon>Dikarya</taxon>
        <taxon>Basidiomycota</taxon>
        <taxon>Agaricomycotina</taxon>
        <taxon>Agaricomycetes</taxon>
        <taxon>Polyporales</taxon>
        <taxon>Steccherinaceae</taxon>
        <taxon>Steccherinum</taxon>
    </lineage>
</organism>
<sequence length="326" mass="35089">MSATQEDLAVAHILLDFARAGVVSRHQATTQSAGTTPSGSPIPSHDDVGLHDYSTSWNPMVFYASTDLPWVPSRPYLLATNPVESYGIPVDVYCDDVGNVAIASFSATQYLESRPIHAGPVPSFSPETFYVACAAPSSMPHRQVSPQLPQHYEPPTHQELEAARILTSLSRRSLPTPHPPAVLPAPLQGDDDTSQSDEDDMDNSDSQRPLTLSEDDDDLFDSPFEGWKAAVSPAEYAPASVVEDSGSMASSLYFHDDLSSIGEESEAADESVTRDVTPEHSVTTSDSDTTVSSSYFGSRSSQYDHEDGSYDADVDMESDSGSEDGM</sequence>
<feature type="region of interest" description="Disordered" evidence="1">
    <location>
        <begin position="171"/>
        <end position="224"/>
    </location>
</feature>
<feature type="compositionally biased region" description="Low complexity" evidence="1">
    <location>
        <begin position="281"/>
        <end position="301"/>
    </location>
</feature>
<dbReference type="Proteomes" id="UP000292702">
    <property type="component" value="Unassembled WGS sequence"/>
</dbReference>
<feature type="compositionally biased region" description="Acidic residues" evidence="1">
    <location>
        <begin position="189"/>
        <end position="203"/>
    </location>
</feature>
<name>A0A4R0RF43_9APHY</name>
<evidence type="ECO:0000256" key="1">
    <source>
        <dbReference type="SAM" id="MobiDB-lite"/>
    </source>
</evidence>
<accession>A0A4R0RF43</accession>
<feature type="compositionally biased region" description="Acidic residues" evidence="1">
    <location>
        <begin position="309"/>
        <end position="326"/>
    </location>
</feature>
<proteinExistence type="predicted"/>
<evidence type="ECO:0000313" key="2">
    <source>
        <dbReference type="EMBL" id="TCD66890.1"/>
    </source>
</evidence>
<gene>
    <name evidence="2" type="ORF">EIP91_000791</name>
</gene>
<protein>
    <submittedName>
        <fullName evidence="2">Uncharacterized protein</fullName>
    </submittedName>
</protein>
<dbReference type="AlphaFoldDB" id="A0A4R0RF43"/>
<feature type="region of interest" description="Disordered" evidence="1">
    <location>
        <begin position="260"/>
        <end position="326"/>
    </location>
</feature>